<dbReference type="Gene3D" id="3.30.200.20">
    <property type="entry name" value="Phosphorylase Kinase, domain 1"/>
    <property type="match status" value="1"/>
</dbReference>
<keyword evidence="7" id="KW-0472">Membrane</keyword>
<gene>
    <name evidence="9" type="ORF">RM779_21155</name>
</gene>
<comment type="caution">
    <text evidence="9">The sequence shown here is derived from an EMBL/GenBank/DDBJ whole genome shotgun (WGS) entry which is preliminary data.</text>
</comment>
<organism evidence="9 10">
    <name type="scientific">Streptomyces johnsoniae</name>
    <dbReference type="NCBI Taxonomy" id="3075532"/>
    <lineage>
        <taxon>Bacteria</taxon>
        <taxon>Bacillati</taxon>
        <taxon>Actinomycetota</taxon>
        <taxon>Actinomycetes</taxon>
        <taxon>Kitasatosporales</taxon>
        <taxon>Streptomycetaceae</taxon>
        <taxon>Streptomyces</taxon>
    </lineage>
</organism>
<keyword evidence="10" id="KW-1185">Reference proteome</keyword>
<dbReference type="InterPro" id="IPR008271">
    <property type="entry name" value="Ser/Thr_kinase_AS"/>
</dbReference>
<evidence type="ECO:0000256" key="1">
    <source>
        <dbReference type="ARBA" id="ARBA00022679"/>
    </source>
</evidence>
<dbReference type="PRINTS" id="PR01217">
    <property type="entry name" value="PRICHEXTENSN"/>
</dbReference>
<keyword evidence="2 5" id="KW-0547">Nucleotide-binding</keyword>
<dbReference type="RefSeq" id="WP_311619318.1">
    <property type="nucleotide sequence ID" value="NZ_JAVREV010000012.1"/>
</dbReference>
<evidence type="ECO:0000313" key="9">
    <source>
        <dbReference type="EMBL" id="MDT0445091.1"/>
    </source>
</evidence>
<evidence type="ECO:0000259" key="8">
    <source>
        <dbReference type="PROSITE" id="PS50011"/>
    </source>
</evidence>
<keyword evidence="7" id="KW-1133">Transmembrane helix</keyword>
<reference evidence="10" key="1">
    <citation type="submission" date="2023-07" db="EMBL/GenBank/DDBJ databases">
        <title>30 novel species of actinomycetes from the DSMZ collection.</title>
        <authorList>
            <person name="Nouioui I."/>
        </authorList>
    </citation>
    <scope>NUCLEOTIDE SEQUENCE [LARGE SCALE GENOMIC DNA]</scope>
    <source>
        <strain evidence="10">DSM 41886</strain>
    </source>
</reference>
<proteinExistence type="predicted"/>
<keyword evidence="3 9" id="KW-0418">Kinase</keyword>
<dbReference type="Proteomes" id="UP001183615">
    <property type="component" value="Unassembled WGS sequence"/>
</dbReference>
<dbReference type="Gene3D" id="1.10.510.10">
    <property type="entry name" value="Transferase(Phosphotransferase) domain 1"/>
    <property type="match status" value="1"/>
</dbReference>
<evidence type="ECO:0000256" key="2">
    <source>
        <dbReference type="ARBA" id="ARBA00022741"/>
    </source>
</evidence>
<keyword evidence="7" id="KW-0812">Transmembrane</keyword>
<dbReference type="PANTHER" id="PTHR43289:SF34">
    <property type="entry name" value="SERINE_THREONINE-PROTEIN KINASE YBDM-RELATED"/>
    <property type="match status" value="1"/>
</dbReference>
<dbReference type="CDD" id="cd14014">
    <property type="entry name" value="STKc_PknB_like"/>
    <property type="match status" value="1"/>
</dbReference>
<evidence type="ECO:0000256" key="4">
    <source>
        <dbReference type="ARBA" id="ARBA00022840"/>
    </source>
</evidence>
<feature type="transmembrane region" description="Helical" evidence="7">
    <location>
        <begin position="452"/>
        <end position="474"/>
    </location>
</feature>
<feature type="domain" description="Protein kinase" evidence="8">
    <location>
        <begin position="15"/>
        <end position="278"/>
    </location>
</feature>
<evidence type="ECO:0000256" key="3">
    <source>
        <dbReference type="ARBA" id="ARBA00022777"/>
    </source>
</evidence>
<feature type="binding site" evidence="5">
    <location>
        <position position="43"/>
    </location>
    <ligand>
        <name>ATP</name>
        <dbReference type="ChEBI" id="CHEBI:30616"/>
    </ligand>
</feature>
<dbReference type="EMBL" id="JAVREV010000012">
    <property type="protein sequence ID" value="MDT0445091.1"/>
    <property type="molecule type" value="Genomic_DNA"/>
</dbReference>
<feature type="compositionally biased region" description="Low complexity" evidence="6">
    <location>
        <begin position="488"/>
        <end position="497"/>
    </location>
</feature>
<dbReference type="InterPro" id="IPR011009">
    <property type="entry name" value="Kinase-like_dom_sf"/>
</dbReference>
<feature type="region of interest" description="Disordered" evidence="6">
    <location>
        <begin position="476"/>
        <end position="522"/>
    </location>
</feature>
<dbReference type="InterPro" id="IPR017441">
    <property type="entry name" value="Protein_kinase_ATP_BS"/>
</dbReference>
<keyword evidence="1" id="KW-0808">Transferase</keyword>
<evidence type="ECO:0000256" key="7">
    <source>
        <dbReference type="SAM" id="Phobius"/>
    </source>
</evidence>
<dbReference type="Pfam" id="PF00069">
    <property type="entry name" value="Pkinase"/>
    <property type="match status" value="1"/>
</dbReference>
<evidence type="ECO:0000256" key="5">
    <source>
        <dbReference type="PROSITE-ProRule" id="PRU10141"/>
    </source>
</evidence>
<evidence type="ECO:0000256" key="6">
    <source>
        <dbReference type="SAM" id="MobiDB-lite"/>
    </source>
</evidence>
<dbReference type="PANTHER" id="PTHR43289">
    <property type="entry name" value="MITOGEN-ACTIVATED PROTEIN KINASE KINASE KINASE 20-RELATED"/>
    <property type="match status" value="1"/>
</dbReference>
<feature type="compositionally biased region" description="Pro residues" evidence="6">
    <location>
        <begin position="301"/>
        <end position="351"/>
    </location>
</feature>
<dbReference type="PROSITE" id="PS00108">
    <property type="entry name" value="PROTEIN_KINASE_ST"/>
    <property type="match status" value="1"/>
</dbReference>
<dbReference type="PROSITE" id="PS50011">
    <property type="entry name" value="PROTEIN_KINASE_DOM"/>
    <property type="match status" value="1"/>
</dbReference>
<dbReference type="PROSITE" id="PS00107">
    <property type="entry name" value="PROTEIN_KINASE_ATP"/>
    <property type="match status" value="1"/>
</dbReference>
<feature type="region of interest" description="Disordered" evidence="6">
    <location>
        <begin position="415"/>
        <end position="446"/>
    </location>
</feature>
<accession>A0ABU2S7Z4</accession>
<dbReference type="GO" id="GO:0016301">
    <property type="term" value="F:kinase activity"/>
    <property type="evidence" value="ECO:0007669"/>
    <property type="project" value="UniProtKB-KW"/>
</dbReference>
<evidence type="ECO:0000313" key="10">
    <source>
        <dbReference type="Proteomes" id="UP001183615"/>
    </source>
</evidence>
<feature type="compositionally biased region" description="Pro residues" evidence="6">
    <location>
        <begin position="358"/>
        <end position="367"/>
    </location>
</feature>
<sequence length="747" mass="77038">MKPLGPTDPQRVGHYRLLGKLGAGGMGSVYLARSDRGRTVAVKLVQPELAAQPEFRRRFQQEVDAARRVGGDWTAPVLGCDTEAQTPWVATGYVAGPSLHEVVSHTYGRLPERTLFVLANGLVKALRDIHAAGLVHRDLKPSNVMITIDGPRVIDFGIARALESGGEGLTRTGAAVGSPGFMSPEQCRGEVLTAASDIFCLGSVLTFAATASTPFGDANSAMTALMLRIVQGQQDLSEVPENIRPLVERCLAQHPAERPSLDELLAATTTDDDEEPWLPGALVAKLGRHAVELLDSEDPLQAPPPPTTQPPPAMPSVPPTPAPPSAMPSPPPPTGMPSPPPPTAPLAPPTPTQLSTPATPPPSPPPNSGVDGMATMTSAVPPAGYGYPQPPGGYGYPQAQGTPGYGSPVPPEVASLQGPYGPAYPGGPGGHGPGGHGGHGGHGAPGGQRKNITWIIVAAVVVFAVAAGVAVVALGGGDDEDPEPPGPTATGPSVDPTTPEPTDPEPSDPQTTPPGDATVGSEFVGDWEGEVMENGEPKGWYQRLELTDGSGGDVVATQWTLLSTLLCTEESELVAAGDGTLTLNGAGVTDTVPDDDPSRCEPYGEQTIEVQNDGSLLWTAGALSAELRSSYLSAGGDGMPLGIYDQVYSSSDYEITTAYSASAGELALTYTNGTCTWEAPLVSEREDGASILVGPGDTTSGDCDPLPSYRLEWEPVETFDDAESIAFTPYGGDGSGGFTAEYSGSAD</sequence>
<protein>
    <submittedName>
        <fullName evidence="9">Protein kinase</fullName>
    </submittedName>
</protein>
<keyword evidence="4 5" id="KW-0067">ATP-binding</keyword>
<dbReference type="SUPFAM" id="SSF56112">
    <property type="entry name" value="Protein kinase-like (PK-like)"/>
    <property type="match status" value="1"/>
</dbReference>
<feature type="region of interest" description="Disordered" evidence="6">
    <location>
        <begin position="297"/>
        <end position="386"/>
    </location>
</feature>
<dbReference type="InterPro" id="IPR000719">
    <property type="entry name" value="Prot_kinase_dom"/>
</dbReference>
<name>A0ABU2S7Z4_9ACTN</name>
<feature type="compositionally biased region" description="Gly residues" evidence="6">
    <location>
        <begin position="424"/>
        <end position="446"/>
    </location>
</feature>
<dbReference type="SMART" id="SM00220">
    <property type="entry name" value="S_TKc"/>
    <property type="match status" value="1"/>
</dbReference>